<dbReference type="Proteomes" id="UP000295325">
    <property type="component" value="Unassembled WGS sequence"/>
</dbReference>
<name>A0A4V3ETC5_9CLOT</name>
<gene>
    <name evidence="1" type="ORF">EDD71_10941</name>
</gene>
<accession>A0A4V3ETC5</accession>
<proteinExistence type="predicted"/>
<comment type="caution">
    <text evidence="1">The sequence shown here is derived from an EMBL/GenBank/DDBJ whole genome shotgun (WGS) entry which is preliminary data.</text>
</comment>
<protein>
    <submittedName>
        <fullName evidence="1">Uncharacterized protein</fullName>
    </submittedName>
</protein>
<organism evidence="1 2">
    <name type="scientific">Fonticella tunisiensis</name>
    <dbReference type="NCBI Taxonomy" id="1096341"/>
    <lineage>
        <taxon>Bacteria</taxon>
        <taxon>Bacillati</taxon>
        <taxon>Bacillota</taxon>
        <taxon>Clostridia</taxon>
        <taxon>Eubacteriales</taxon>
        <taxon>Clostridiaceae</taxon>
        <taxon>Fonticella</taxon>
    </lineage>
</organism>
<dbReference type="RefSeq" id="WP_133628004.1">
    <property type="nucleotide sequence ID" value="NZ_SOAZ01000009.1"/>
</dbReference>
<dbReference type="EMBL" id="SOAZ01000009">
    <property type="protein sequence ID" value="TDT61037.1"/>
    <property type="molecule type" value="Genomic_DNA"/>
</dbReference>
<sequence length="248" mass="27635">MSVSCDCDQNFVPICDNANPEPLEIYAKRIIAKWGPEGSEEILFLVNTNGTEEKVPLRLCIHDQDEKKLQCFNMKKLINIDTEQLIICKHKVRLMIRFKLFMVAQFGDDTFDVIVLPQDVPAKACLLDLDDNPTDKSVLFPISFGDNEKLEIVTVGGQEFFQWTKDVPLDDPNWVGVIPCKVFDDPTLQSVIVIKSTDIDTDVLGTCNCGDLANPISGTKALISVFADIIDKIGIHQDICITGTVLDC</sequence>
<reference evidence="1 2" key="1">
    <citation type="submission" date="2019-03" db="EMBL/GenBank/DDBJ databases">
        <title>Genomic Encyclopedia of Type Strains, Phase IV (KMG-IV): sequencing the most valuable type-strain genomes for metagenomic binning, comparative biology and taxonomic classification.</title>
        <authorList>
            <person name="Goeker M."/>
        </authorList>
    </citation>
    <scope>NUCLEOTIDE SEQUENCE [LARGE SCALE GENOMIC DNA]</scope>
    <source>
        <strain evidence="1 2">DSM 24455</strain>
    </source>
</reference>
<evidence type="ECO:0000313" key="1">
    <source>
        <dbReference type="EMBL" id="TDT61037.1"/>
    </source>
</evidence>
<dbReference type="OrthoDB" id="1950896at2"/>
<dbReference type="AlphaFoldDB" id="A0A4V3ETC5"/>
<evidence type="ECO:0000313" key="2">
    <source>
        <dbReference type="Proteomes" id="UP000295325"/>
    </source>
</evidence>
<keyword evidence="2" id="KW-1185">Reference proteome</keyword>